<keyword evidence="1" id="KW-0472">Membrane</keyword>
<accession>A0A857DIB7</accession>
<dbReference type="EMBL" id="CP046996">
    <property type="protein sequence ID" value="QGZ99965.1"/>
    <property type="molecule type" value="Genomic_DNA"/>
</dbReference>
<dbReference type="InterPro" id="IPR010898">
    <property type="entry name" value="Hpre_diP_synth_I"/>
</dbReference>
<evidence type="ECO:0000313" key="3">
    <source>
        <dbReference type="Proteomes" id="UP000430508"/>
    </source>
</evidence>
<proteinExistence type="predicted"/>
<dbReference type="PIRSF" id="PIRSF027391">
    <property type="entry name" value="Hpre_diP_synt_I"/>
    <property type="match status" value="1"/>
</dbReference>
<dbReference type="AlphaFoldDB" id="A0A857DIB7"/>
<feature type="transmembrane region" description="Helical" evidence="1">
    <location>
        <begin position="12"/>
        <end position="29"/>
    </location>
</feature>
<keyword evidence="1" id="KW-0812">Transmembrane</keyword>
<dbReference type="Pfam" id="PF07456">
    <property type="entry name" value="Hpre_diP_synt_I"/>
    <property type="match status" value="1"/>
</dbReference>
<dbReference type="Proteomes" id="UP000430508">
    <property type="component" value="Chromosome"/>
</dbReference>
<evidence type="ECO:0000256" key="1">
    <source>
        <dbReference type="SAM" id="Phobius"/>
    </source>
</evidence>
<dbReference type="RefSeq" id="WP_025205325.1">
    <property type="nucleotide sequence ID" value="NZ_CP046996.1"/>
</dbReference>
<evidence type="ECO:0000313" key="2">
    <source>
        <dbReference type="EMBL" id="QGZ99965.1"/>
    </source>
</evidence>
<protein>
    <submittedName>
        <fullName evidence="2">Heptaprenyl diphosphate synthase</fullName>
    </submittedName>
</protein>
<dbReference type="InterPro" id="IPR014535">
    <property type="entry name" value="Hpre_diP_synt_I"/>
</dbReference>
<reference evidence="2 3" key="1">
    <citation type="submission" date="2019-12" db="EMBL/GenBank/DDBJ databases">
        <title>Sequence classification of anaerobic respiratory reductive dehalogenases: First we see many, then we see few.</title>
        <authorList>
            <person name="Molenda O."/>
            <person name="Puentes Jacome L.A."/>
            <person name="Cao X."/>
            <person name="Nesbo C.L."/>
            <person name="Tang S."/>
            <person name="Morson N."/>
            <person name="Patron J."/>
            <person name="Lomheim L."/>
            <person name="Wishart D.S."/>
            <person name="Edwards E.A."/>
        </authorList>
    </citation>
    <scope>NUCLEOTIDE SEQUENCE [LARGE SCALE GENOMIC DNA]</scope>
    <source>
        <strain evidence="2 3">12DCA</strain>
    </source>
</reference>
<feature type="transmembrane region" description="Helical" evidence="1">
    <location>
        <begin position="81"/>
        <end position="107"/>
    </location>
</feature>
<gene>
    <name evidence="2" type="ORF">GQ588_04545</name>
</gene>
<organism evidence="2 3">
    <name type="scientific">Dehalobacter restrictus</name>
    <dbReference type="NCBI Taxonomy" id="55583"/>
    <lineage>
        <taxon>Bacteria</taxon>
        <taxon>Bacillati</taxon>
        <taxon>Bacillota</taxon>
        <taxon>Clostridia</taxon>
        <taxon>Eubacteriales</taxon>
        <taxon>Desulfitobacteriaceae</taxon>
        <taxon>Dehalobacter</taxon>
    </lineage>
</organism>
<sequence length="182" mass="19431">MEHVKNVISTKKLAVIAILVAQASVLHYLESMFPSPLPIPGVKLGLANIITLVALVVFDFKTALQITVLRTILGSLLSGTLFGMGFFMSFLGAVAAAIVMAVLLYLFTGLSMVGISVAGAVAHNLGQLAMAALVLRFSGIFFYLPVMLLFSVPTGIITGIIINELVKYIKATNRFNTLLEDT</sequence>
<feature type="transmembrane region" description="Helical" evidence="1">
    <location>
        <begin position="142"/>
        <end position="162"/>
    </location>
</feature>
<keyword evidence="1" id="KW-1133">Transmembrane helix</keyword>
<name>A0A857DIB7_9FIRM</name>
<dbReference type="Gene3D" id="1.10.1760.20">
    <property type="match status" value="1"/>
</dbReference>
<feature type="transmembrane region" description="Helical" evidence="1">
    <location>
        <begin position="41"/>
        <end position="60"/>
    </location>
</feature>